<reference evidence="1" key="1">
    <citation type="submission" date="2023-07" db="EMBL/GenBank/DDBJ databases">
        <title>Sorghum-associated microbial communities from plants grown in Nebraska, USA.</title>
        <authorList>
            <person name="Schachtman D."/>
        </authorList>
    </citation>
    <scope>NUCLEOTIDE SEQUENCE</scope>
    <source>
        <strain evidence="1">BE80</strain>
    </source>
</reference>
<organism evidence="1 2">
    <name type="scientific">Paenibacillus amylolyticus</name>
    <dbReference type="NCBI Taxonomy" id="1451"/>
    <lineage>
        <taxon>Bacteria</taxon>
        <taxon>Bacillati</taxon>
        <taxon>Bacillota</taxon>
        <taxon>Bacilli</taxon>
        <taxon>Bacillales</taxon>
        <taxon>Paenibacillaceae</taxon>
        <taxon>Paenibacillus</taxon>
    </lineage>
</organism>
<gene>
    <name evidence="1" type="ORF">J2W91_000931</name>
</gene>
<dbReference type="RefSeq" id="WP_310136876.1">
    <property type="nucleotide sequence ID" value="NZ_JAVDTR010000002.1"/>
</dbReference>
<accession>A0AAP5GXN7</accession>
<dbReference type="EMBL" id="JAVDTR010000002">
    <property type="protein sequence ID" value="MDR6722483.1"/>
    <property type="molecule type" value="Genomic_DNA"/>
</dbReference>
<evidence type="ECO:0000313" key="1">
    <source>
        <dbReference type="EMBL" id="MDR6722483.1"/>
    </source>
</evidence>
<proteinExistence type="predicted"/>
<comment type="caution">
    <text evidence="1">The sequence shown here is derived from an EMBL/GenBank/DDBJ whole genome shotgun (WGS) entry which is preliminary data.</text>
</comment>
<sequence length="378" mass="43695">MELHVELIPNLRTLGGEVLDVMVHGQYVGSLLVVYRENDRLSGSLQLERGSLSETSEEIVMDKVHEYVRALVDAVEADYYEVLVNCGTLRSVLLKPDTEVEVEWYEDENIYDRDYDDTDVSEIQIIPGSQDESFTYQDQEQLLEMELVSAGRNISTYVFNDVQGQELAEATLKQYGADVQGEIHWYDEPDEQQQEIAAELLVRELDEELIDTITIHFWHQGNQFDSVEWVHRDFVGEDDRADEDDVTSDDEYRAVSALSNASQYDTTGRTVDEMQDRDVEEDVEDISYVMLVRKDREFREYALYLQERGGLPVGTATIDTSHPDLTGYMDYQIPGTNVQRQSLVEVLLKELDKELEFDTLHLTMLYRNQIIDEARIDR</sequence>
<dbReference type="AlphaFoldDB" id="A0AAP5GXN7"/>
<protein>
    <submittedName>
        <fullName evidence="1">Uncharacterized protein YcfL</fullName>
    </submittedName>
</protein>
<evidence type="ECO:0000313" key="2">
    <source>
        <dbReference type="Proteomes" id="UP001254832"/>
    </source>
</evidence>
<name>A0AAP5GXN7_PAEAM</name>
<dbReference type="Proteomes" id="UP001254832">
    <property type="component" value="Unassembled WGS sequence"/>
</dbReference>